<reference evidence="15 16" key="1">
    <citation type="journal article" date="2016" name="Nat. Commun.">
        <title>Thousands of microbial genomes shed light on interconnected biogeochemical processes in an aquifer system.</title>
        <authorList>
            <person name="Anantharaman K."/>
            <person name="Brown C.T."/>
            <person name="Hug L.A."/>
            <person name="Sharon I."/>
            <person name="Castelle C.J."/>
            <person name="Probst A.J."/>
            <person name="Thomas B.C."/>
            <person name="Singh A."/>
            <person name="Wilkins M.J."/>
            <person name="Karaoz U."/>
            <person name="Brodie E.L."/>
            <person name="Williams K.H."/>
            <person name="Hubbard S.S."/>
            <person name="Banfield J.F."/>
        </authorList>
    </citation>
    <scope>NUCLEOTIDE SEQUENCE [LARGE SCALE GENOMIC DNA]</scope>
</reference>
<keyword evidence="3 13" id="KW-0540">Nuclease</keyword>
<comment type="subcellular location">
    <subcellularLocation>
        <location evidence="13">Cytoplasm</location>
    </subcellularLocation>
</comment>
<name>A0A1F6EDE3_9BACT</name>
<dbReference type="Pfam" id="PF02075">
    <property type="entry name" value="RuvC"/>
    <property type="match status" value="1"/>
</dbReference>
<dbReference type="InterPro" id="IPR002176">
    <property type="entry name" value="X-over_junc_endoDNase_RuvC"/>
</dbReference>
<keyword evidence="7 13" id="KW-0378">Hydrolase</keyword>
<evidence type="ECO:0000256" key="8">
    <source>
        <dbReference type="ARBA" id="ARBA00022842"/>
    </source>
</evidence>
<evidence type="ECO:0000256" key="13">
    <source>
        <dbReference type="HAMAP-Rule" id="MF_00034"/>
    </source>
</evidence>
<keyword evidence="11 13" id="KW-0234">DNA repair</keyword>
<evidence type="ECO:0000256" key="4">
    <source>
        <dbReference type="ARBA" id="ARBA00022723"/>
    </source>
</evidence>
<keyword evidence="5 13" id="KW-0255">Endonuclease</keyword>
<evidence type="ECO:0000256" key="14">
    <source>
        <dbReference type="NCBIfam" id="TIGR00228"/>
    </source>
</evidence>
<feature type="binding site" evidence="13">
    <location>
        <position position="145"/>
    </location>
    <ligand>
        <name>Mg(2+)</name>
        <dbReference type="ChEBI" id="CHEBI:18420"/>
        <label>1</label>
    </ligand>
</feature>
<dbReference type="STRING" id="1798508.A3A35_00595"/>
<dbReference type="PANTHER" id="PTHR30194:SF3">
    <property type="entry name" value="CROSSOVER JUNCTION ENDODEOXYRIBONUCLEASE RUVC"/>
    <property type="match status" value="1"/>
</dbReference>
<feature type="active site" evidence="13">
    <location>
        <position position="11"/>
    </location>
</feature>
<feature type="active site" evidence="13">
    <location>
        <position position="145"/>
    </location>
</feature>
<evidence type="ECO:0000256" key="6">
    <source>
        <dbReference type="ARBA" id="ARBA00022763"/>
    </source>
</evidence>
<dbReference type="SUPFAM" id="SSF53098">
    <property type="entry name" value="Ribonuclease H-like"/>
    <property type="match status" value="1"/>
</dbReference>
<evidence type="ECO:0000256" key="9">
    <source>
        <dbReference type="ARBA" id="ARBA00023125"/>
    </source>
</evidence>
<evidence type="ECO:0000256" key="5">
    <source>
        <dbReference type="ARBA" id="ARBA00022759"/>
    </source>
</evidence>
<comment type="similarity">
    <text evidence="1 13">Belongs to the RuvC family.</text>
</comment>
<evidence type="ECO:0000313" key="16">
    <source>
        <dbReference type="Proteomes" id="UP000179115"/>
    </source>
</evidence>
<evidence type="ECO:0000256" key="7">
    <source>
        <dbReference type="ARBA" id="ARBA00022801"/>
    </source>
</evidence>
<keyword evidence="4 13" id="KW-0479">Metal-binding</keyword>
<feature type="binding site" evidence="13">
    <location>
        <position position="11"/>
    </location>
    <ligand>
        <name>Mg(2+)</name>
        <dbReference type="ChEBI" id="CHEBI:18420"/>
        <label>1</label>
    </ligand>
</feature>
<evidence type="ECO:0000256" key="2">
    <source>
        <dbReference type="ARBA" id="ARBA00022490"/>
    </source>
</evidence>
<comment type="caution">
    <text evidence="15">The sequence shown here is derived from an EMBL/GenBank/DDBJ whole genome shotgun (WGS) entry which is preliminary data.</text>
</comment>
<dbReference type="GO" id="GO:0000287">
    <property type="term" value="F:magnesium ion binding"/>
    <property type="evidence" value="ECO:0007669"/>
    <property type="project" value="UniProtKB-UniRule"/>
</dbReference>
<evidence type="ECO:0000256" key="10">
    <source>
        <dbReference type="ARBA" id="ARBA00023172"/>
    </source>
</evidence>
<dbReference type="InterPro" id="IPR012337">
    <property type="entry name" value="RNaseH-like_sf"/>
</dbReference>
<comment type="subunit">
    <text evidence="13">Homodimer which binds Holliday junction (HJ) DNA. The HJ becomes 2-fold symmetrical on binding to RuvC with unstacked arms; it has a different conformation from HJ DNA in complex with RuvA. In the full resolvosome a probable DNA-RuvA(4)-RuvB(12)-RuvC(2) complex forms which resolves the HJ.</text>
</comment>
<feature type="binding site" evidence="13">
    <location>
        <position position="71"/>
    </location>
    <ligand>
        <name>Mg(2+)</name>
        <dbReference type="ChEBI" id="CHEBI:18420"/>
        <label>2</label>
    </ligand>
</feature>
<dbReference type="HAMAP" id="MF_00034">
    <property type="entry name" value="RuvC"/>
    <property type="match status" value="1"/>
</dbReference>
<dbReference type="Gene3D" id="3.30.420.10">
    <property type="entry name" value="Ribonuclease H-like superfamily/Ribonuclease H"/>
    <property type="match status" value="1"/>
</dbReference>
<organism evidence="15 16">
    <name type="scientific">Candidatus Kaiserbacteria bacterium RIFCSPLOWO2_01_FULL_51_21</name>
    <dbReference type="NCBI Taxonomy" id="1798508"/>
    <lineage>
        <taxon>Bacteria</taxon>
        <taxon>Candidatus Kaiseribacteriota</taxon>
    </lineage>
</organism>
<evidence type="ECO:0000313" key="15">
    <source>
        <dbReference type="EMBL" id="OGG71698.1"/>
    </source>
</evidence>
<evidence type="ECO:0000256" key="12">
    <source>
        <dbReference type="ARBA" id="ARBA00029354"/>
    </source>
</evidence>
<keyword evidence="9 13" id="KW-0238">DNA-binding</keyword>
<dbReference type="GO" id="GO:0048476">
    <property type="term" value="C:Holliday junction resolvase complex"/>
    <property type="evidence" value="ECO:0007669"/>
    <property type="project" value="UniProtKB-UniRule"/>
</dbReference>
<dbReference type="FunFam" id="3.30.420.10:FF:000002">
    <property type="entry name" value="Crossover junction endodeoxyribonuclease RuvC"/>
    <property type="match status" value="1"/>
</dbReference>
<evidence type="ECO:0000256" key="11">
    <source>
        <dbReference type="ARBA" id="ARBA00023204"/>
    </source>
</evidence>
<gene>
    <name evidence="13" type="primary">ruvC</name>
    <name evidence="15" type="ORF">A3A35_00595</name>
</gene>
<keyword evidence="10 13" id="KW-0233">DNA recombination</keyword>
<keyword evidence="6 13" id="KW-0227">DNA damage</keyword>
<evidence type="ECO:0000256" key="3">
    <source>
        <dbReference type="ARBA" id="ARBA00022722"/>
    </source>
</evidence>
<dbReference type="PANTHER" id="PTHR30194">
    <property type="entry name" value="CROSSOVER JUNCTION ENDODEOXYRIBONUCLEASE RUVC"/>
    <property type="match status" value="1"/>
</dbReference>
<dbReference type="GO" id="GO:0006310">
    <property type="term" value="P:DNA recombination"/>
    <property type="evidence" value="ECO:0007669"/>
    <property type="project" value="UniProtKB-UniRule"/>
</dbReference>
<dbReference type="Proteomes" id="UP000179115">
    <property type="component" value="Unassembled WGS sequence"/>
</dbReference>
<protein>
    <recommendedName>
        <fullName evidence="13 14">Crossover junction endodeoxyribonuclease RuvC</fullName>
        <ecNumber evidence="13 14">3.1.21.10</ecNumber>
    </recommendedName>
    <alternativeName>
        <fullName evidence="13">Holliday junction nuclease RuvC</fullName>
    </alternativeName>
    <alternativeName>
        <fullName evidence="13">Holliday junction resolvase RuvC</fullName>
    </alternativeName>
</protein>
<feature type="active site" evidence="13">
    <location>
        <position position="71"/>
    </location>
</feature>
<dbReference type="GO" id="GO:0006281">
    <property type="term" value="P:DNA repair"/>
    <property type="evidence" value="ECO:0007669"/>
    <property type="project" value="UniProtKB-UniRule"/>
</dbReference>
<dbReference type="CDD" id="cd16962">
    <property type="entry name" value="RuvC"/>
    <property type="match status" value="1"/>
</dbReference>
<dbReference type="PRINTS" id="PR00696">
    <property type="entry name" value="RSOLVASERUVC"/>
</dbReference>
<dbReference type="InterPro" id="IPR036397">
    <property type="entry name" value="RNaseH_sf"/>
</dbReference>
<comment type="function">
    <text evidence="13">The RuvA-RuvB-RuvC complex processes Holliday junction (HJ) DNA during genetic recombination and DNA repair. Endonuclease that resolves HJ intermediates. Cleaves cruciform DNA by making single-stranded nicks across the HJ at symmetrical positions within the homologous arms, yielding a 5'-phosphate and a 3'-hydroxyl group; requires a central core of homology in the junction. The consensus cleavage sequence is 5'-(A/T)TT(C/G)-3'. Cleavage occurs on the 3'-side of the TT dinucleotide at the point of strand exchange. HJ branch migration catalyzed by RuvA-RuvB allows RuvC to scan DNA until it finds its consensus sequence, where it cleaves and resolves the cruciform DNA.</text>
</comment>
<dbReference type="GO" id="GO:0008821">
    <property type="term" value="F:crossover junction DNA endonuclease activity"/>
    <property type="evidence" value="ECO:0007669"/>
    <property type="project" value="UniProtKB-UniRule"/>
</dbReference>
<proteinExistence type="inferred from homology"/>
<dbReference type="GO" id="GO:0005737">
    <property type="term" value="C:cytoplasm"/>
    <property type="evidence" value="ECO:0007669"/>
    <property type="project" value="UniProtKB-SubCell"/>
</dbReference>
<accession>A0A1F6EDE3</accession>
<keyword evidence="2 13" id="KW-0963">Cytoplasm</keyword>
<dbReference type="NCBIfam" id="TIGR00228">
    <property type="entry name" value="ruvC"/>
    <property type="match status" value="1"/>
</dbReference>
<dbReference type="AlphaFoldDB" id="A0A1F6EDE3"/>
<evidence type="ECO:0000256" key="1">
    <source>
        <dbReference type="ARBA" id="ARBA00009518"/>
    </source>
</evidence>
<dbReference type="EMBL" id="MFLV01000011">
    <property type="protein sequence ID" value="OGG71698.1"/>
    <property type="molecule type" value="Genomic_DNA"/>
</dbReference>
<keyword evidence="8 13" id="KW-0460">Magnesium</keyword>
<comment type="cofactor">
    <cofactor evidence="13">
        <name>Mg(2+)</name>
        <dbReference type="ChEBI" id="CHEBI:18420"/>
    </cofactor>
    <text evidence="13">Binds 2 Mg(2+) ion per subunit.</text>
</comment>
<dbReference type="GO" id="GO:0003677">
    <property type="term" value="F:DNA binding"/>
    <property type="evidence" value="ECO:0007669"/>
    <property type="project" value="UniProtKB-KW"/>
</dbReference>
<dbReference type="EC" id="3.1.21.10" evidence="13 14"/>
<sequence length="163" mass="17814">MYQTTRVLAIDPGFGRCGVAILNRENNTDTLVYSSCVVTRSSDSFPARLKTVTDAVTELADRFSPSLIALERLYLSTNQKTAMQVAEVRGALISLAVNRGIPMVEYTPLQVKIAITGYGKSGKREVARMISLLVSLPPKKGRLDDEYDAIAIALTALASYRLK</sequence>
<comment type="catalytic activity">
    <reaction evidence="12 13">
        <text>Endonucleolytic cleavage at a junction such as a reciprocal single-stranded crossover between two homologous DNA duplexes (Holliday junction).</text>
        <dbReference type="EC" id="3.1.21.10"/>
    </reaction>
</comment>